<comment type="caution">
    <text evidence="1">The sequence shown here is derived from an EMBL/GenBank/DDBJ whole genome shotgun (WGS) entry which is preliminary data.</text>
</comment>
<dbReference type="Pfam" id="PF12322">
    <property type="entry name" value="T4_baseplate"/>
    <property type="match status" value="1"/>
</dbReference>
<sequence>MTDLNPNPLQKYMRHPELYIKVPSNGYFNDEDTYPFSSNNEIGIAPMTTQDELLLKTPDALLNGESIAKLIESCVPGIKNVRNLPISDVSVILLGIRMSSYGHEMEYQTTCPECNNENYFSANLEHVLASMNLLEESYIVSLTDKLSVSVRPHTYESSIKQILFSFNETKLFEMFTEEELSEEELSEKYVESFKKMAALTVEIIANSVVAVLDENGIPIDATRDQIFDWVANISRKDAKLIQNKIEEINKIGIDEKAEVICGNEECKHKWTTQIGFDPANFFE</sequence>
<dbReference type="InterPro" id="IPR024364">
    <property type="entry name" value="Baseplate_phage_T4-like"/>
</dbReference>
<accession>A0A0F9PI50</accession>
<reference evidence="1" key="1">
    <citation type="journal article" date="2015" name="Nature">
        <title>Complex archaea that bridge the gap between prokaryotes and eukaryotes.</title>
        <authorList>
            <person name="Spang A."/>
            <person name="Saw J.H."/>
            <person name="Jorgensen S.L."/>
            <person name="Zaremba-Niedzwiedzka K."/>
            <person name="Martijn J."/>
            <person name="Lind A.E."/>
            <person name="van Eijk R."/>
            <person name="Schleper C."/>
            <person name="Guy L."/>
            <person name="Ettema T.J."/>
        </authorList>
    </citation>
    <scope>NUCLEOTIDE SEQUENCE</scope>
</reference>
<gene>
    <name evidence="1" type="ORF">LCGC14_1135010</name>
</gene>
<name>A0A0F9PI50_9ZZZZ</name>
<organism evidence="1">
    <name type="scientific">marine sediment metagenome</name>
    <dbReference type="NCBI Taxonomy" id="412755"/>
    <lineage>
        <taxon>unclassified sequences</taxon>
        <taxon>metagenomes</taxon>
        <taxon>ecological metagenomes</taxon>
    </lineage>
</organism>
<proteinExistence type="predicted"/>
<evidence type="ECO:0000313" key="1">
    <source>
        <dbReference type="EMBL" id="KKN00701.1"/>
    </source>
</evidence>
<dbReference type="EMBL" id="LAZR01005343">
    <property type="protein sequence ID" value="KKN00701.1"/>
    <property type="molecule type" value="Genomic_DNA"/>
</dbReference>
<dbReference type="AlphaFoldDB" id="A0A0F9PI50"/>
<protein>
    <submittedName>
        <fullName evidence="1">Uncharacterized protein</fullName>
    </submittedName>
</protein>